<dbReference type="SUPFAM" id="SSF141673">
    <property type="entry name" value="MOSC N-terminal domain-like"/>
    <property type="match status" value="1"/>
</dbReference>
<dbReference type="AlphaFoldDB" id="A0A1I7XVJ7"/>
<dbReference type="Proteomes" id="UP000095283">
    <property type="component" value="Unplaced"/>
</dbReference>
<dbReference type="InterPro" id="IPR000192">
    <property type="entry name" value="Aminotrans_V_dom"/>
</dbReference>
<dbReference type="Gene3D" id="3.40.640.10">
    <property type="entry name" value="Type I PLP-dependent aspartate aminotransferase-like (Major domain)"/>
    <property type="match status" value="1"/>
</dbReference>
<proteinExistence type="predicted"/>
<sequence>MPYLDHAGASQPSSELLEDVANLIKEVDLVVCLDFDSLQGELVTVTDSLFVLTAMSNFCGRKYDLSIVKKLQTKGWSVCLDAASLVCSSPLDLSLIQPNFVVLSFYKMFGYPTGLGALLISKDSEARLKKSYFAGGSVATVLPEKFVSVDKAKIEERFEDGTINYYAITSLQKGFDDLMRYGGIKTIQDKTYLIASETFRLLRSKYHRNGNPVVEVYNQNRDHFGLSDDQGPIVTFNIKREDGSIIGYLESGKECGDEMDLVNGKPAGAIRISFGRQSKMEDIKALEQMIDCCFMSQITPTNIEHPISIKYYRPRISRLICYPVKSCKGIDIESSVLTVTGLKYDRHFMIVNNDIVLSQKRYPQLCGIGTKLSPSSDTLELTSTFSNSAIEVAVEYEQNCEQRSIVCTNSISTIDCGPTVSSWLDSALGMTGCRLRKITSDSCRSLSNESPYLLINESSIRMLADPIALSVNDAITRFRPNIVLRGLPPFIEDSATELIIDEVEFEVIGKCTRCEMICVDQDTAVWNALYDLDMSGGAEGNVAECSFNARFLRLCRFFHQTAQKQHGEQKHIIQQQPQKDMTKSRVRMTILKKNLYLHHYLLSHGFYLARFIP</sequence>
<evidence type="ECO:0000259" key="2">
    <source>
        <dbReference type="PROSITE" id="PS51340"/>
    </source>
</evidence>
<dbReference type="InterPro" id="IPR005302">
    <property type="entry name" value="MoCF_Sase_C"/>
</dbReference>
<dbReference type="GO" id="GO:0030151">
    <property type="term" value="F:molybdenum ion binding"/>
    <property type="evidence" value="ECO:0007669"/>
    <property type="project" value="InterPro"/>
</dbReference>
<dbReference type="GO" id="GO:0030170">
    <property type="term" value="F:pyridoxal phosphate binding"/>
    <property type="evidence" value="ECO:0007669"/>
    <property type="project" value="InterPro"/>
</dbReference>
<dbReference type="Pfam" id="PF03473">
    <property type="entry name" value="MOSC"/>
    <property type="match status" value="1"/>
</dbReference>
<evidence type="ECO:0000313" key="4">
    <source>
        <dbReference type="WBParaSite" id="Hba_21568"/>
    </source>
</evidence>
<dbReference type="InterPro" id="IPR005303">
    <property type="entry name" value="MOCOS_middle"/>
</dbReference>
<dbReference type="PROSITE" id="PS51340">
    <property type="entry name" value="MOSC"/>
    <property type="match status" value="1"/>
</dbReference>
<dbReference type="PANTHER" id="PTHR14237:SF80">
    <property type="entry name" value="MOLYBDENUM COFACTOR SULFURASE"/>
    <property type="match status" value="1"/>
</dbReference>
<accession>A0A1I7XVJ7</accession>
<dbReference type="InterPro" id="IPR015421">
    <property type="entry name" value="PyrdxlP-dep_Trfase_major"/>
</dbReference>
<dbReference type="Pfam" id="PF03476">
    <property type="entry name" value="MOSC_N"/>
    <property type="match status" value="1"/>
</dbReference>
<dbReference type="SUPFAM" id="SSF53383">
    <property type="entry name" value="PLP-dependent transferases"/>
    <property type="match status" value="1"/>
</dbReference>
<dbReference type="SUPFAM" id="SSF50800">
    <property type="entry name" value="PK beta-barrel domain-like"/>
    <property type="match status" value="1"/>
</dbReference>
<keyword evidence="1" id="KW-0501">Molybdenum cofactor biosynthesis</keyword>
<dbReference type="InterPro" id="IPR015424">
    <property type="entry name" value="PyrdxlP-dep_Trfase"/>
</dbReference>
<keyword evidence="3" id="KW-1185">Reference proteome</keyword>
<dbReference type="WBParaSite" id="Hba_21568">
    <property type="protein sequence ID" value="Hba_21568"/>
    <property type="gene ID" value="Hba_21568"/>
</dbReference>
<feature type="domain" description="MOSC" evidence="2">
    <location>
        <begin position="425"/>
        <end position="576"/>
    </location>
</feature>
<organism evidence="3 4">
    <name type="scientific">Heterorhabditis bacteriophora</name>
    <name type="common">Entomopathogenic nematode worm</name>
    <dbReference type="NCBI Taxonomy" id="37862"/>
    <lineage>
        <taxon>Eukaryota</taxon>
        <taxon>Metazoa</taxon>
        <taxon>Ecdysozoa</taxon>
        <taxon>Nematoda</taxon>
        <taxon>Chromadorea</taxon>
        <taxon>Rhabditida</taxon>
        <taxon>Rhabditina</taxon>
        <taxon>Rhabditomorpha</taxon>
        <taxon>Strongyloidea</taxon>
        <taxon>Heterorhabditidae</taxon>
        <taxon>Heterorhabditis</taxon>
    </lineage>
</organism>
<reference evidence="4" key="1">
    <citation type="submission" date="2016-11" db="UniProtKB">
        <authorList>
            <consortium name="WormBaseParasite"/>
        </authorList>
    </citation>
    <scope>IDENTIFICATION</scope>
</reference>
<dbReference type="Pfam" id="PF00266">
    <property type="entry name" value="Aminotran_5"/>
    <property type="match status" value="1"/>
</dbReference>
<dbReference type="InterPro" id="IPR011037">
    <property type="entry name" value="Pyrv_Knase-like_insert_dom_sf"/>
</dbReference>
<dbReference type="GO" id="GO:0003824">
    <property type="term" value="F:catalytic activity"/>
    <property type="evidence" value="ECO:0007669"/>
    <property type="project" value="InterPro"/>
</dbReference>
<protein>
    <submittedName>
        <fullName evidence="4">MOSC domain-containing protein</fullName>
    </submittedName>
</protein>
<dbReference type="PANTHER" id="PTHR14237">
    <property type="entry name" value="MOLYBDOPTERIN COFACTOR SULFURASE MOSC"/>
    <property type="match status" value="1"/>
</dbReference>
<evidence type="ECO:0000313" key="3">
    <source>
        <dbReference type="Proteomes" id="UP000095283"/>
    </source>
</evidence>
<name>A0A1I7XVJ7_HETBA</name>
<dbReference type="GO" id="GO:0006777">
    <property type="term" value="P:Mo-molybdopterin cofactor biosynthetic process"/>
    <property type="evidence" value="ECO:0007669"/>
    <property type="project" value="UniProtKB-KW"/>
</dbReference>
<evidence type="ECO:0000256" key="1">
    <source>
        <dbReference type="ARBA" id="ARBA00023150"/>
    </source>
</evidence>